<keyword evidence="2" id="KW-1185">Reference proteome</keyword>
<dbReference type="OrthoDB" id="32865at2"/>
<dbReference type="Pfam" id="PF05768">
    <property type="entry name" value="Glrx-like"/>
    <property type="match status" value="1"/>
</dbReference>
<comment type="caution">
    <text evidence="1">The sequence shown here is derived from an EMBL/GenBank/DDBJ whole genome shotgun (WGS) entry which is preliminary data.</text>
</comment>
<dbReference type="EMBL" id="QWKZ01000012">
    <property type="protein sequence ID" value="RIH88498.1"/>
    <property type="molecule type" value="Genomic_DNA"/>
</dbReference>
<accession>A0A399EWV4</accession>
<sequence>MELVLISRKGCHLCEEAEALLKARGLAYRWVDVDADAELKKLYTFRVPVLLLGGGVLLEGKFTPERLEKKLEALRGPHPG</sequence>
<organism evidence="1 2">
    <name type="scientific">Meiothermus luteus</name>
    <dbReference type="NCBI Taxonomy" id="2026184"/>
    <lineage>
        <taxon>Bacteria</taxon>
        <taxon>Thermotogati</taxon>
        <taxon>Deinococcota</taxon>
        <taxon>Deinococci</taxon>
        <taxon>Thermales</taxon>
        <taxon>Thermaceae</taxon>
        <taxon>Meiothermus</taxon>
    </lineage>
</organism>
<dbReference type="AlphaFoldDB" id="A0A399EWV4"/>
<reference evidence="1 2" key="1">
    <citation type="submission" date="2018-08" db="EMBL/GenBank/DDBJ databases">
        <title>Meiothermus luteus KCTC 52599 genome sequencing project.</title>
        <authorList>
            <person name="Da Costa M.S."/>
            <person name="Albuquerque L."/>
            <person name="Raposo P."/>
            <person name="Froufe H.J.C."/>
            <person name="Barroso C.S."/>
            <person name="Egas C."/>
        </authorList>
    </citation>
    <scope>NUCLEOTIDE SEQUENCE [LARGE SCALE GENOMIC DNA]</scope>
    <source>
        <strain evidence="1 2">KCTC 52599</strain>
    </source>
</reference>
<dbReference type="RefSeq" id="WP_119359302.1">
    <property type="nucleotide sequence ID" value="NZ_QWKZ01000012.1"/>
</dbReference>
<proteinExistence type="predicted"/>
<gene>
    <name evidence="1" type="ORF">Mlute_00625</name>
</gene>
<dbReference type="SUPFAM" id="SSF52833">
    <property type="entry name" value="Thioredoxin-like"/>
    <property type="match status" value="1"/>
</dbReference>
<dbReference type="Gene3D" id="3.40.30.10">
    <property type="entry name" value="Glutaredoxin"/>
    <property type="match status" value="1"/>
</dbReference>
<protein>
    <submittedName>
        <fullName evidence="1">Glutaredoxin-like protein, YruB-family</fullName>
    </submittedName>
</protein>
<evidence type="ECO:0000313" key="2">
    <source>
        <dbReference type="Proteomes" id="UP000265800"/>
    </source>
</evidence>
<evidence type="ECO:0000313" key="1">
    <source>
        <dbReference type="EMBL" id="RIH88498.1"/>
    </source>
</evidence>
<name>A0A399EWV4_9DEIN</name>
<dbReference type="InterPro" id="IPR036249">
    <property type="entry name" value="Thioredoxin-like_sf"/>
</dbReference>
<dbReference type="Proteomes" id="UP000265800">
    <property type="component" value="Unassembled WGS sequence"/>
</dbReference>
<dbReference type="InterPro" id="IPR008554">
    <property type="entry name" value="Glutaredoxin-like"/>
</dbReference>